<dbReference type="HAMAP" id="MF_00724">
    <property type="entry name" value="FliE"/>
    <property type="match status" value="1"/>
</dbReference>
<dbReference type="GO" id="GO:0005198">
    <property type="term" value="F:structural molecule activity"/>
    <property type="evidence" value="ECO:0007669"/>
    <property type="project" value="InterPro"/>
</dbReference>
<dbReference type="GO" id="GO:0003774">
    <property type="term" value="F:cytoskeletal motor activity"/>
    <property type="evidence" value="ECO:0007669"/>
    <property type="project" value="InterPro"/>
</dbReference>
<evidence type="ECO:0000256" key="1">
    <source>
        <dbReference type="ARBA" id="ARBA00023143"/>
    </source>
</evidence>
<keyword evidence="1 2" id="KW-0975">Bacterial flagellum</keyword>
<comment type="caution">
    <text evidence="3">The sequence shown here is derived from an EMBL/GenBank/DDBJ whole genome shotgun (WGS) entry which is preliminary data.</text>
</comment>
<dbReference type="RefSeq" id="WP_097613170.1">
    <property type="nucleotide sequence ID" value="NZ_NWSV01000009.1"/>
</dbReference>
<dbReference type="GO" id="GO:0009425">
    <property type="term" value="C:bacterial-type flagellum basal body"/>
    <property type="evidence" value="ECO:0007669"/>
    <property type="project" value="UniProtKB-SubCell"/>
</dbReference>
<evidence type="ECO:0000313" key="4">
    <source>
        <dbReference type="Proteomes" id="UP000220768"/>
    </source>
</evidence>
<dbReference type="Proteomes" id="UP000220768">
    <property type="component" value="Unassembled WGS sequence"/>
</dbReference>
<organism evidence="3 4">
    <name type="scientific">Rhizobium chutanense</name>
    <dbReference type="NCBI Taxonomy" id="2035448"/>
    <lineage>
        <taxon>Bacteria</taxon>
        <taxon>Pseudomonadati</taxon>
        <taxon>Pseudomonadota</taxon>
        <taxon>Alphaproteobacteria</taxon>
        <taxon>Hyphomicrobiales</taxon>
        <taxon>Rhizobiaceae</taxon>
        <taxon>Rhizobium/Agrobacterium group</taxon>
        <taxon>Rhizobium</taxon>
    </lineage>
</organism>
<keyword evidence="4" id="KW-1185">Reference proteome</keyword>
<keyword evidence="3" id="KW-0969">Cilium</keyword>
<accession>A0A2A6JA70</accession>
<gene>
    <name evidence="2" type="primary">fliE</name>
    <name evidence="3" type="ORF">CO666_16530</name>
</gene>
<proteinExistence type="inferred from homology"/>
<sequence length="114" mass="11632">MISSVQNVSNLSMTRALGAVDTENSASSSAATTMPGTAGAANGMSFASVMGNMASDAVTSLKGAESMSFAGIKGTATTREVVDSMLQAEQTLQTAIAIRDKVVSAFLEVTKMQM</sequence>
<protein>
    <recommendedName>
        <fullName evidence="2">Flagellar hook-basal body complex protein FliE</fullName>
    </recommendedName>
</protein>
<keyword evidence="3" id="KW-0282">Flagellum</keyword>
<dbReference type="Pfam" id="PF02049">
    <property type="entry name" value="FliE"/>
    <property type="match status" value="1"/>
</dbReference>
<dbReference type="GO" id="GO:0071973">
    <property type="term" value="P:bacterial-type flagellum-dependent cell motility"/>
    <property type="evidence" value="ECO:0007669"/>
    <property type="project" value="InterPro"/>
</dbReference>
<reference evidence="3 4" key="1">
    <citation type="submission" date="2017-09" db="EMBL/GenBank/DDBJ databases">
        <title>Comparative genomics of rhizobia isolated from Phaseolus vulgaris in China.</title>
        <authorList>
            <person name="Tong W."/>
        </authorList>
    </citation>
    <scope>NUCLEOTIDE SEQUENCE [LARGE SCALE GENOMIC DNA]</scope>
    <source>
        <strain evidence="3 4">C5</strain>
    </source>
</reference>
<name>A0A2A6JA70_9HYPH</name>
<comment type="subcellular location">
    <subcellularLocation>
        <location evidence="2">Bacterial flagellum basal body</location>
    </subcellularLocation>
</comment>
<dbReference type="InterPro" id="IPR001624">
    <property type="entry name" value="FliE"/>
</dbReference>
<evidence type="ECO:0000256" key="2">
    <source>
        <dbReference type="HAMAP-Rule" id="MF_00724"/>
    </source>
</evidence>
<keyword evidence="3" id="KW-0966">Cell projection</keyword>
<dbReference type="EMBL" id="NWSV01000009">
    <property type="protein sequence ID" value="PDT03178.1"/>
    <property type="molecule type" value="Genomic_DNA"/>
</dbReference>
<dbReference type="AlphaFoldDB" id="A0A2A6JA70"/>
<comment type="similarity">
    <text evidence="2">Belongs to the FliE family.</text>
</comment>
<evidence type="ECO:0000313" key="3">
    <source>
        <dbReference type="EMBL" id="PDT03178.1"/>
    </source>
</evidence>